<accession>A0A397IQE2</accession>
<proteinExistence type="predicted"/>
<dbReference type="AlphaFoldDB" id="A0A397IQE2"/>
<protein>
    <submittedName>
        <fullName evidence="1">Uncharacterized protein</fullName>
    </submittedName>
</protein>
<gene>
    <name evidence="1" type="ORF">Glove_216g176</name>
</gene>
<keyword evidence="2" id="KW-1185">Reference proteome</keyword>
<dbReference type="Proteomes" id="UP000266861">
    <property type="component" value="Unassembled WGS sequence"/>
</dbReference>
<evidence type="ECO:0000313" key="2">
    <source>
        <dbReference type="Proteomes" id="UP000266861"/>
    </source>
</evidence>
<comment type="caution">
    <text evidence="1">The sequence shown here is derived from an EMBL/GenBank/DDBJ whole genome shotgun (WGS) entry which is preliminary data.</text>
</comment>
<name>A0A397IQE2_9GLOM</name>
<organism evidence="1 2">
    <name type="scientific">Diversispora epigaea</name>
    <dbReference type="NCBI Taxonomy" id="1348612"/>
    <lineage>
        <taxon>Eukaryota</taxon>
        <taxon>Fungi</taxon>
        <taxon>Fungi incertae sedis</taxon>
        <taxon>Mucoromycota</taxon>
        <taxon>Glomeromycotina</taxon>
        <taxon>Glomeromycetes</taxon>
        <taxon>Diversisporales</taxon>
        <taxon>Diversisporaceae</taxon>
        <taxon>Diversispora</taxon>
    </lineage>
</organism>
<dbReference type="OrthoDB" id="2434200at2759"/>
<reference evidence="1 2" key="1">
    <citation type="submission" date="2018-08" db="EMBL/GenBank/DDBJ databases">
        <title>Genome and evolution of the arbuscular mycorrhizal fungus Diversispora epigaea (formerly Glomus versiforme) and its bacterial endosymbionts.</title>
        <authorList>
            <person name="Sun X."/>
            <person name="Fei Z."/>
            <person name="Harrison M."/>
        </authorList>
    </citation>
    <scope>NUCLEOTIDE SEQUENCE [LARGE SCALE GENOMIC DNA]</scope>
    <source>
        <strain evidence="1 2">IT104</strain>
    </source>
</reference>
<dbReference type="EMBL" id="PQFF01000201">
    <property type="protein sequence ID" value="RHZ75354.1"/>
    <property type="molecule type" value="Genomic_DNA"/>
</dbReference>
<evidence type="ECO:0000313" key="1">
    <source>
        <dbReference type="EMBL" id="RHZ75354.1"/>
    </source>
</evidence>
<sequence length="139" mass="16158">MPSPKYKPQLLAIGNFIPILHYGPFAVNWWTFTNSKTSKNKNSLCIPIRVNERIQIKLNKIKFIIRIICNESNTIQSSYVCENDINDKIYLTTSEAINETYKKIFNMETQFSSPSIMDFDNENIIEQILSGVLFQPFKI</sequence>